<feature type="region of interest" description="Disordered" evidence="1">
    <location>
        <begin position="1"/>
        <end position="31"/>
    </location>
</feature>
<dbReference type="Gene3D" id="3.30.70.100">
    <property type="match status" value="1"/>
</dbReference>
<keyword evidence="3" id="KW-0503">Monooxygenase</keyword>
<keyword evidence="4" id="KW-1185">Reference proteome</keyword>
<accession>A0ABS0NRA3</accession>
<evidence type="ECO:0000256" key="1">
    <source>
        <dbReference type="SAM" id="MobiDB-lite"/>
    </source>
</evidence>
<dbReference type="InterPro" id="IPR007138">
    <property type="entry name" value="ABM_dom"/>
</dbReference>
<gene>
    <name evidence="3" type="ORF">IHE55_24420</name>
</gene>
<evidence type="ECO:0000313" key="3">
    <source>
        <dbReference type="EMBL" id="MBH5337749.1"/>
    </source>
</evidence>
<dbReference type="GO" id="GO:0004497">
    <property type="term" value="F:monooxygenase activity"/>
    <property type="evidence" value="ECO:0007669"/>
    <property type="project" value="UniProtKB-KW"/>
</dbReference>
<dbReference type="EMBL" id="JACYXC010000001">
    <property type="protein sequence ID" value="MBH5337749.1"/>
    <property type="molecule type" value="Genomic_DNA"/>
</dbReference>
<evidence type="ECO:0000259" key="2">
    <source>
        <dbReference type="PROSITE" id="PS51725"/>
    </source>
</evidence>
<dbReference type="Pfam" id="PF04486">
    <property type="entry name" value="SchA_CurD"/>
    <property type="match status" value="1"/>
</dbReference>
<dbReference type="RefSeq" id="WP_197990994.1">
    <property type="nucleotide sequence ID" value="NZ_JACYXC010000001.1"/>
</dbReference>
<dbReference type="SUPFAM" id="SSF54909">
    <property type="entry name" value="Dimeric alpha+beta barrel"/>
    <property type="match status" value="1"/>
</dbReference>
<comment type="caution">
    <text evidence="3">The sequence shown here is derived from an EMBL/GenBank/DDBJ whole genome shotgun (WGS) entry which is preliminary data.</text>
</comment>
<dbReference type="Pfam" id="PF03992">
    <property type="entry name" value="ABM"/>
    <property type="match status" value="1"/>
</dbReference>
<proteinExistence type="predicted"/>
<feature type="domain" description="ABM" evidence="2">
    <location>
        <begin position="37"/>
        <end position="128"/>
    </location>
</feature>
<feature type="compositionally biased region" description="Low complexity" evidence="1">
    <location>
        <begin position="12"/>
        <end position="31"/>
    </location>
</feature>
<dbReference type="InterPro" id="IPR011008">
    <property type="entry name" value="Dimeric_a/b-barrel"/>
</dbReference>
<name>A0ABS0NRA3_9ACTN</name>
<dbReference type="Proteomes" id="UP000807371">
    <property type="component" value="Unassembled WGS sequence"/>
</dbReference>
<dbReference type="InterPro" id="IPR007575">
    <property type="entry name" value="SchA_CurD-like"/>
</dbReference>
<organism evidence="3 4">
    <name type="scientific">Streptomyces pactum</name>
    <dbReference type="NCBI Taxonomy" id="68249"/>
    <lineage>
        <taxon>Bacteria</taxon>
        <taxon>Bacillati</taxon>
        <taxon>Actinomycetota</taxon>
        <taxon>Actinomycetes</taxon>
        <taxon>Kitasatosporales</taxon>
        <taxon>Streptomycetaceae</taxon>
        <taxon>Streptomyces</taxon>
    </lineage>
</organism>
<reference evidence="3 4" key="1">
    <citation type="submission" date="2020-09" db="EMBL/GenBank/DDBJ databases">
        <title>Biosynthesis of the nuclear factor of activated T cells inhibitor NFAT-133 and its congeners in Streptomyces pactum.</title>
        <authorList>
            <person name="Zhou W."/>
            <person name="Posri P."/>
            <person name="Abugrain M.E."/>
            <person name="Weisberg A.J."/>
            <person name="Chang J.H."/>
            <person name="Mahmud T."/>
        </authorList>
    </citation>
    <scope>NUCLEOTIDE SEQUENCE [LARGE SCALE GENOMIC DNA]</scope>
    <source>
        <strain evidence="3 4">ATCC 27456</strain>
    </source>
</reference>
<evidence type="ECO:0000313" key="4">
    <source>
        <dbReference type="Proteomes" id="UP000807371"/>
    </source>
</evidence>
<protein>
    <submittedName>
        <fullName evidence="3">Antibiotic biosynthesis monooxygenase</fullName>
    </submittedName>
</protein>
<sequence>MSTLSETPRPPRTGARGAAATRPARTSRGASGADARLRVVLMLEVRHGAQQRFLDAYDQLCHQVAEVPGHISDQLCQSIDNPCQWLITSEWESAAPFLAWVESEEHREMVKPLHGCVNDTRSLRYTVMRETTHGPLGPVTTDGLLTEPRVGDGVVRHALTFTVRPGSEHTVAEILAAYEPPEARVDDSTRLLRTSLFMRGNRVVRAVEVKGDLVAALRHVARQPQVRAVEEAINPYLEVARDLDDPESARDFFLRAALPMAHHRAVSGLRPAGVRRHALLYPVRTGCGAAVATLLERQDELASADRSNPVVAATIFQRDDLVMRMVDSTAPLERHASLALGIAGRRAAAVLGRLVDLGPDGELSDEAGRRRFLARCLMSPVTDRRAAPEDR</sequence>
<dbReference type="PROSITE" id="PS51725">
    <property type="entry name" value="ABM"/>
    <property type="match status" value="1"/>
</dbReference>
<keyword evidence="3" id="KW-0560">Oxidoreductase</keyword>